<dbReference type="EMBL" id="JADIND010000049">
    <property type="protein sequence ID" value="MBO8430202.1"/>
    <property type="molecule type" value="Genomic_DNA"/>
</dbReference>
<dbReference type="PANTHER" id="PTHR46558:SF4">
    <property type="entry name" value="DNA-BIDING PHAGE PROTEIN"/>
    <property type="match status" value="1"/>
</dbReference>
<dbReference type="CDD" id="cd00093">
    <property type="entry name" value="HTH_XRE"/>
    <property type="match status" value="1"/>
</dbReference>
<dbReference type="PROSITE" id="PS50943">
    <property type="entry name" value="HTH_CROC1"/>
    <property type="match status" value="1"/>
</dbReference>
<reference evidence="3" key="2">
    <citation type="journal article" date="2021" name="PeerJ">
        <title>Extensive microbial diversity within the chicken gut microbiome revealed by metagenomics and culture.</title>
        <authorList>
            <person name="Gilroy R."/>
            <person name="Ravi A."/>
            <person name="Getino M."/>
            <person name="Pursley I."/>
            <person name="Horton D.L."/>
            <person name="Alikhan N.F."/>
            <person name="Baker D."/>
            <person name="Gharbi K."/>
            <person name="Hall N."/>
            <person name="Watson M."/>
            <person name="Adriaenssens E.M."/>
            <person name="Foster-Nyarko E."/>
            <person name="Jarju S."/>
            <person name="Secka A."/>
            <person name="Antonio M."/>
            <person name="Oren A."/>
            <person name="Chaudhuri R.R."/>
            <person name="La Ragione R."/>
            <person name="Hildebrand F."/>
            <person name="Pallen M.J."/>
        </authorList>
    </citation>
    <scope>NUCLEOTIDE SEQUENCE</scope>
    <source>
        <strain evidence="3">10192</strain>
    </source>
</reference>
<organism evidence="3 4">
    <name type="scientific">Candidatus Scatousia excrementipullorum</name>
    <dbReference type="NCBI Taxonomy" id="2840936"/>
    <lineage>
        <taxon>Bacteria</taxon>
        <taxon>Candidatus Scatousia</taxon>
    </lineage>
</organism>
<proteinExistence type="predicted"/>
<dbReference type="Proteomes" id="UP000823632">
    <property type="component" value="Unassembled WGS sequence"/>
</dbReference>
<dbReference type="Pfam" id="PF01381">
    <property type="entry name" value="HTH_3"/>
    <property type="match status" value="1"/>
</dbReference>
<reference evidence="3" key="1">
    <citation type="submission" date="2020-10" db="EMBL/GenBank/DDBJ databases">
        <authorList>
            <person name="Gilroy R."/>
        </authorList>
    </citation>
    <scope>NUCLEOTIDE SEQUENCE</scope>
    <source>
        <strain evidence="3">10192</strain>
    </source>
</reference>
<dbReference type="InterPro" id="IPR010982">
    <property type="entry name" value="Lambda_DNA-bd_dom_sf"/>
</dbReference>
<dbReference type="AlphaFoldDB" id="A0A9D9DLQ9"/>
<dbReference type="InterPro" id="IPR001387">
    <property type="entry name" value="Cro/C1-type_HTH"/>
</dbReference>
<evidence type="ECO:0000313" key="4">
    <source>
        <dbReference type="Proteomes" id="UP000823632"/>
    </source>
</evidence>
<comment type="caution">
    <text evidence="3">The sequence shown here is derived from an EMBL/GenBank/DDBJ whole genome shotgun (WGS) entry which is preliminary data.</text>
</comment>
<feature type="domain" description="HTH cro/C1-type" evidence="2">
    <location>
        <begin position="11"/>
        <end position="65"/>
    </location>
</feature>
<dbReference type="Gene3D" id="1.10.260.40">
    <property type="entry name" value="lambda repressor-like DNA-binding domains"/>
    <property type="match status" value="1"/>
</dbReference>
<gene>
    <name evidence="3" type="ORF">IAC76_02330</name>
</gene>
<accession>A0A9D9DLQ9</accession>
<evidence type="ECO:0000313" key="3">
    <source>
        <dbReference type="EMBL" id="MBO8430202.1"/>
    </source>
</evidence>
<evidence type="ECO:0000259" key="2">
    <source>
        <dbReference type="PROSITE" id="PS50943"/>
    </source>
</evidence>
<evidence type="ECO:0000256" key="1">
    <source>
        <dbReference type="ARBA" id="ARBA00023125"/>
    </source>
</evidence>
<keyword evidence="1" id="KW-0238">DNA-binding</keyword>
<dbReference type="SUPFAM" id="SSF47413">
    <property type="entry name" value="lambda repressor-like DNA-binding domains"/>
    <property type="match status" value="1"/>
</dbReference>
<dbReference type="PANTHER" id="PTHR46558">
    <property type="entry name" value="TRACRIPTIONAL REGULATORY PROTEIN-RELATED-RELATED"/>
    <property type="match status" value="1"/>
</dbReference>
<dbReference type="SMART" id="SM00530">
    <property type="entry name" value="HTH_XRE"/>
    <property type="match status" value="1"/>
</dbReference>
<dbReference type="GO" id="GO:0003677">
    <property type="term" value="F:DNA binding"/>
    <property type="evidence" value="ECO:0007669"/>
    <property type="project" value="UniProtKB-KW"/>
</dbReference>
<protein>
    <submittedName>
        <fullName evidence="3">Helix-turn-helix transcriptional regulator</fullName>
    </submittedName>
</protein>
<name>A0A9D9DLQ9_9BACT</name>
<sequence>MSLKKVFASKLKEIRKKRGLTQEQLAELVDVAPRHISFIETARSFPSSDLIERLCFALNITYSDLFDFKEELTREEVLKKLSKILESLDNKKLNYLYKMACEL</sequence>